<dbReference type="Proteomes" id="UP000654345">
    <property type="component" value="Unassembled WGS sequence"/>
</dbReference>
<dbReference type="EMBL" id="BNJG01000007">
    <property type="protein sequence ID" value="GHO60901.1"/>
    <property type="molecule type" value="Genomic_DNA"/>
</dbReference>
<evidence type="ECO:0000313" key="1">
    <source>
        <dbReference type="EMBL" id="GHO60901.1"/>
    </source>
</evidence>
<comment type="caution">
    <text evidence="1">The sequence shown here is derived from an EMBL/GenBank/DDBJ whole genome shotgun (WGS) entry which is preliminary data.</text>
</comment>
<name>A0ABQ3V7E9_9CHLR</name>
<protein>
    <submittedName>
        <fullName evidence="1">Uncharacterized protein</fullName>
    </submittedName>
</protein>
<dbReference type="RefSeq" id="WP_201376928.1">
    <property type="nucleotide sequence ID" value="NZ_BNJG01000007.1"/>
</dbReference>
<gene>
    <name evidence="1" type="ORF">KSB_93760</name>
</gene>
<accession>A0ABQ3V7E9</accession>
<organism evidence="1 2">
    <name type="scientific">Ktedonobacter robiniae</name>
    <dbReference type="NCBI Taxonomy" id="2778365"/>
    <lineage>
        <taxon>Bacteria</taxon>
        <taxon>Bacillati</taxon>
        <taxon>Chloroflexota</taxon>
        <taxon>Ktedonobacteria</taxon>
        <taxon>Ktedonobacterales</taxon>
        <taxon>Ktedonobacteraceae</taxon>
        <taxon>Ktedonobacter</taxon>
    </lineage>
</organism>
<keyword evidence="2" id="KW-1185">Reference proteome</keyword>
<proteinExistence type="predicted"/>
<reference evidence="1 2" key="1">
    <citation type="journal article" date="2021" name="Int. J. Syst. Evol. Microbiol.">
        <title>Reticulibacter mediterranei gen. nov., sp. nov., within the new family Reticulibacteraceae fam. nov., and Ktedonospora formicarum gen. nov., sp. nov., Ktedonobacter robiniae sp. nov., Dictyobacter formicarum sp. nov. and Dictyobacter arantiisoli sp. nov., belonging to the class Ktedonobacteria.</title>
        <authorList>
            <person name="Yabe S."/>
            <person name="Zheng Y."/>
            <person name="Wang C.M."/>
            <person name="Sakai Y."/>
            <person name="Abe K."/>
            <person name="Yokota A."/>
            <person name="Donadio S."/>
            <person name="Cavaletti L."/>
            <person name="Monciardini P."/>
        </authorList>
    </citation>
    <scope>NUCLEOTIDE SEQUENCE [LARGE SCALE GENOMIC DNA]</scope>
    <source>
        <strain evidence="1 2">SOSP1-30</strain>
    </source>
</reference>
<sequence>MKAMWFDNREGQQDEPDRQAIRYLQQEQMICGSYAFIPGTDQTYEDAIQALVANDLRWQYERRRIRTA</sequence>
<evidence type="ECO:0000313" key="2">
    <source>
        <dbReference type="Proteomes" id="UP000654345"/>
    </source>
</evidence>